<dbReference type="Pfam" id="PF02894">
    <property type="entry name" value="GFO_IDH_MocA_C"/>
    <property type="match status" value="1"/>
</dbReference>
<accession>A0ABQ2NWB2</accession>
<evidence type="ECO:0000259" key="3">
    <source>
        <dbReference type="Pfam" id="PF02894"/>
    </source>
</evidence>
<comment type="caution">
    <text evidence="4">The sequence shown here is derived from an EMBL/GenBank/DDBJ whole genome shotgun (WGS) entry which is preliminary data.</text>
</comment>
<dbReference type="InterPro" id="IPR052515">
    <property type="entry name" value="Gfo/Idh/MocA_Oxidoreductase"/>
</dbReference>
<dbReference type="RefSeq" id="WP_188734853.1">
    <property type="nucleotide sequence ID" value="NZ_BMLW01000007.1"/>
</dbReference>
<feature type="domain" description="Gfo/Idh/MocA-like oxidoreductase N-terminal" evidence="2">
    <location>
        <begin position="6"/>
        <end position="129"/>
    </location>
</feature>
<dbReference type="Pfam" id="PF01408">
    <property type="entry name" value="GFO_IDH_MocA"/>
    <property type="match status" value="1"/>
</dbReference>
<dbReference type="Gene3D" id="3.40.50.720">
    <property type="entry name" value="NAD(P)-binding Rossmann-like Domain"/>
    <property type="match status" value="1"/>
</dbReference>
<proteinExistence type="inferred from homology"/>
<comment type="similarity">
    <text evidence="1">Belongs to the Gfo/Idh/MocA family.</text>
</comment>
<protein>
    <submittedName>
        <fullName evidence="4">Oxidoreductase</fullName>
    </submittedName>
</protein>
<evidence type="ECO:0000259" key="2">
    <source>
        <dbReference type="Pfam" id="PF01408"/>
    </source>
</evidence>
<dbReference type="PANTHER" id="PTHR43249">
    <property type="entry name" value="UDP-N-ACETYL-2-AMINO-2-DEOXY-D-GLUCURONATE OXIDASE"/>
    <property type="match status" value="1"/>
</dbReference>
<dbReference type="InterPro" id="IPR004104">
    <property type="entry name" value="Gfo/Idh/MocA-like_OxRdtase_C"/>
</dbReference>
<evidence type="ECO:0000313" key="5">
    <source>
        <dbReference type="Proteomes" id="UP000641206"/>
    </source>
</evidence>
<organism evidence="4 5">
    <name type="scientific">Oceanobacillus neutriphilus</name>
    <dbReference type="NCBI Taxonomy" id="531815"/>
    <lineage>
        <taxon>Bacteria</taxon>
        <taxon>Bacillati</taxon>
        <taxon>Bacillota</taxon>
        <taxon>Bacilli</taxon>
        <taxon>Bacillales</taxon>
        <taxon>Bacillaceae</taxon>
        <taxon>Oceanobacillus</taxon>
    </lineage>
</organism>
<feature type="domain" description="Gfo/Idh/MocA-like oxidoreductase C-terminal" evidence="3">
    <location>
        <begin position="141"/>
        <end position="367"/>
    </location>
</feature>
<evidence type="ECO:0000313" key="4">
    <source>
        <dbReference type="EMBL" id="GGP12074.1"/>
    </source>
</evidence>
<evidence type="ECO:0000256" key="1">
    <source>
        <dbReference type="ARBA" id="ARBA00010928"/>
    </source>
</evidence>
<name>A0ABQ2NWB2_9BACI</name>
<keyword evidence="5" id="KW-1185">Reference proteome</keyword>
<gene>
    <name evidence="4" type="ORF">GCM10011346_26620</name>
</gene>
<dbReference type="PANTHER" id="PTHR43249:SF1">
    <property type="entry name" value="D-GLUCOSIDE 3-DEHYDROGENASE"/>
    <property type="match status" value="1"/>
</dbReference>
<dbReference type="Proteomes" id="UP000641206">
    <property type="component" value="Unassembled WGS sequence"/>
</dbReference>
<dbReference type="EMBL" id="BMLW01000007">
    <property type="protein sequence ID" value="GGP12074.1"/>
    <property type="molecule type" value="Genomic_DNA"/>
</dbReference>
<dbReference type="SUPFAM" id="SSF55347">
    <property type="entry name" value="Glyceraldehyde-3-phosphate dehydrogenase-like, C-terminal domain"/>
    <property type="match status" value="1"/>
</dbReference>
<dbReference type="InterPro" id="IPR036291">
    <property type="entry name" value="NAD(P)-bd_dom_sf"/>
</dbReference>
<reference evidence="5" key="1">
    <citation type="journal article" date="2019" name="Int. J. Syst. Evol. Microbiol.">
        <title>The Global Catalogue of Microorganisms (GCM) 10K type strain sequencing project: providing services to taxonomists for standard genome sequencing and annotation.</title>
        <authorList>
            <consortium name="The Broad Institute Genomics Platform"/>
            <consortium name="The Broad Institute Genome Sequencing Center for Infectious Disease"/>
            <person name="Wu L."/>
            <person name="Ma J."/>
        </authorList>
    </citation>
    <scope>NUCLEOTIDE SEQUENCE [LARGE SCALE GENOMIC DNA]</scope>
    <source>
        <strain evidence="5">CGMCC 1.7693</strain>
    </source>
</reference>
<dbReference type="Gene3D" id="3.30.360.10">
    <property type="entry name" value="Dihydrodipicolinate Reductase, domain 2"/>
    <property type="match status" value="1"/>
</dbReference>
<dbReference type="SUPFAM" id="SSF51735">
    <property type="entry name" value="NAD(P)-binding Rossmann-fold domains"/>
    <property type="match status" value="1"/>
</dbReference>
<sequence length="367" mass="41025">MTKNNIKIGIIGCGNIAHQKHLPSLKKLGEQVSLIDFCDELEERALEAGNEYGSSGFEVYTDYRELLINESIDVVHVLTPNISHAEISVAALEAGKHVMCEKPMAINSIEAKKMVDTSERTGKKLTIGYQHRFRKDSQFLKEAIKNNELGDIYHAKSHAVRRRGVPTWGVFLDKNKQGGGALIDIGTHALDLTLWLMDNYEPELVDGAVYRKLTEKSDGNMFGKWDIGNFSSDLEDSAFGYIKMKNGATIFLEAAWALNVINPKESQVTLCGTEAGAEMFGDPDDNEGYVVLNTSKYDRLIDSNTKTDNLIKPLKWKEDLGYLEAKNWINAIENDTDPMVLPQQAYNVTRILEAIYLSAETKNSVKI</sequence>
<dbReference type="InterPro" id="IPR000683">
    <property type="entry name" value="Gfo/Idh/MocA-like_OxRdtase_N"/>
</dbReference>